<dbReference type="PANTHER" id="PTHR38468:SF1">
    <property type="entry name" value="SLL0939 PROTEIN"/>
    <property type="match status" value="1"/>
</dbReference>
<feature type="transmembrane region" description="Helical" evidence="1">
    <location>
        <begin position="16"/>
        <end position="42"/>
    </location>
</feature>
<evidence type="ECO:0000313" key="3">
    <source>
        <dbReference type="Proteomes" id="UP001328733"/>
    </source>
</evidence>
<proteinExistence type="predicted"/>
<dbReference type="InterPro" id="IPR012427">
    <property type="entry name" value="DUF1622"/>
</dbReference>
<evidence type="ECO:0000256" key="1">
    <source>
        <dbReference type="SAM" id="Phobius"/>
    </source>
</evidence>
<dbReference type="RefSeq" id="WP_332864307.1">
    <property type="nucleotide sequence ID" value="NZ_JBAFSM010000010.1"/>
</dbReference>
<comment type="caution">
    <text evidence="2">The sequence shown here is derived from an EMBL/GenBank/DDBJ whole genome shotgun (WGS) entry which is preliminary data.</text>
</comment>
<dbReference type="EMBL" id="JBAFSM010000010">
    <property type="protein sequence ID" value="MEG3436841.1"/>
    <property type="molecule type" value="Genomic_DNA"/>
</dbReference>
<gene>
    <name evidence="2" type="ORF">V0288_06885</name>
</gene>
<keyword evidence="1" id="KW-0812">Transmembrane</keyword>
<dbReference type="Pfam" id="PF07784">
    <property type="entry name" value="DUF1622"/>
    <property type="match status" value="1"/>
</dbReference>
<name>A0AAW9QQ32_9CHRO</name>
<accession>A0AAW9QQ32</accession>
<protein>
    <submittedName>
        <fullName evidence="2">DUF1622 domain-containing protein</fullName>
    </submittedName>
</protein>
<evidence type="ECO:0000313" key="2">
    <source>
        <dbReference type="EMBL" id="MEG3436841.1"/>
    </source>
</evidence>
<reference evidence="2 3" key="1">
    <citation type="submission" date="2024-01" db="EMBL/GenBank/DDBJ databases">
        <title>Genomic insights into the taxonomy and metabolism of the cyanobacterium Pannus brasiliensis CCIBt3594.</title>
        <authorList>
            <person name="Machado M."/>
            <person name="Botero N.B."/>
            <person name="Andreote A.P.D."/>
            <person name="Feitosa A.M.T."/>
            <person name="Popin R."/>
            <person name="Sivonen K."/>
            <person name="Fiore M.F."/>
        </authorList>
    </citation>
    <scope>NUCLEOTIDE SEQUENCE [LARGE SCALE GENOMIC DNA]</scope>
    <source>
        <strain evidence="2 3">CCIBt3594</strain>
    </source>
</reference>
<keyword evidence="1" id="KW-1133">Transmembrane helix</keyword>
<organism evidence="2 3">
    <name type="scientific">Pannus brasiliensis CCIBt3594</name>
    <dbReference type="NCBI Taxonomy" id="1427578"/>
    <lineage>
        <taxon>Bacteria</taxon>
        <taxon>Bacillati</taxon>
        <taxon>Cyanobacteriota</taxon>
        <taxon>Cyanophyceae</taxon>
        <taxon>Oscillatoriophycideae</taxon>
        <taxon>Chroococcales</taxon>
        <taxon>Microcystaceae</taxon>
        <taxon>Pannus</taxon>
    </lineage>
</organism>
<dbReference type="AlphaFoldDB" id="A0AAW9QQ32"/>
<keyword evidence="1" id="KW-0472">Membrane</keyword>
<dbReference type="Proteomes" id="UP001328733">
    <property type="component" value="Unassembled WGS sequence"/>
</dbReference>
<dbReference type="PANTHER" id="PTHR38468">
    <property type="entry name" value="SLL0939 PROTEIN"/>
    <property type="match status" value="1"/>
</dbReference>
<keyword evidence="3" id="KW-1185">Reference proteome</keyword>
<sequence>MEWFEPLEISLTHLVAIVKFCLETISVVCVMIGLVQTIKLALTLNPRRNRDRVFSFNPIRIRFGSWLALALEFQLGADIVATTVSPTLEELAQLAIIAAIRTFLNYFLAKELETEQKLVEKREKEGDLSPEIPL</sequence>